<evidence type="ECO:0000313" key="1">
    <source>
        <dbReference type="EMBL" id="MBX63015.1"/>
    </source>
</evidence>
<dbReference type="EMBL" id="GGEC01082531">
    <property type="protein sequence ID" value="MBX63015.1"/>
    <property type="molecule type" value="Transcribed_RNA"/>
</dbReference>
<sequence length="53" mass="6106">MLTLNIRKQYGGDGNANAMWNSRSEFNEHNNNKTLILNLIGIGYMNLHFYSSE</sequence>
<protein>
    <submittedName>
        <fullName evidence="1">Uncharacterized protein</fullName>
    </submittedName>
</protein>
<organism evidence="1">
    <name type="scientific">Rhizophora mucronata</name>
    <name type="common">Asiatic mangrove</name>
    <dbReference type="NCBI Taxonomy" id="61149"/>
    <lineage>
        <taxon>Eukaryota</taxon>
        <taxon>Viridiplantae</taxon>
        <taxon>Streptophyta</taxon>
        <taxon>Embryophyta</taxon>
        <taxon>Tracheophyta</taxon>
        <taxon>Spermatophyta</taxon>
        <taxon>Magnoliopsida</taxon>
        <taxon>eudicotyledons</taxon>
        <taxon>Gunneridae</taxon>
        <taxon>Pentapetalae</taxon>
        <taxon>rosids</taxon>
        <taxon>fabids</taxon>
        <taxon>Malpighiales</taxon>
        <taxon>Rhizophoraceae</taxon>
        <taxon>Rhizophora</taxon>
    </lineage>
</organism>
<name>A0A2P2Q7Q1_RHIMU</name>
<reference evidence="1" key="1">
    <citation type="submission" date="2018-02" db="EMBL/GenBank/DDBJ databases">
        <title>Rhizophora mucronata_Transcriptome.</title>
        <authorList>
            <person name="Meera S.P."/>
            <person name="Sreeshan A."/>
            <person name="Augustine A."/>
        </authorList>
    </citation>
    <scope>NUCLEOTIDE SEQUENCE</scope>
    <source>
        <tissue evidence="1">Leaf</tissue>
    </source>
</reference>
<proteinExistence type="predicted"/>
<dbReference type="AlphaFoldDB" id="A0A2P2Q7Q1"/>
<accession>A0A2P2Q7Q1</accession>